<accession>A0A1G7B4P7</accession>
<dbReference type="RefSeq" id="WP_090147917.1">
    <property type="nucleotide sequence ID" value="NZ_FNAN01000004.1"/>
</dbReference>
<keyword evidence="2" id="KW-1185">Reference proteome</keyword>
<name>A0A1G7B4P7_9BACT</name>
<dbReference type="InterPro" id="IPR025427">
    <property type="entry name" value="DUF4160"/>
</dbReference>
<evidence type="ECO:0008006" key="3">
    <source>
        <dbReference type="Google" id="ProtNLM"/>
    </source>
</evidence>
<reference evidence="2" key="1">
    <citation type="submission" date="2016-10" db="EMBL/GenBank/DDBJ databases">
        <authorList>
            <person name="Varghese N."/>
            <person name="Submissions S."/>
        </authorList>
    </citation>
    <scope>NUCLEOTIDE SEQUENCE [LARGE SCALE GENOMIC DNA]</scope>
    <source>
        <strain evidence="2">DSM 25329</strain>
    </source>
</reference>
<dbReference type="STRING" id="659014.SAMN04487996_10485"/>
<dbReference type="AlphaFoldDB" id="A0A1G7B4P7"/>
<dbReference type="EMBL" id="FNAN01000004">
    <property type="protein sequence ID" value="SDE22069.1"/>
    <property type="molecule type" value="Genomic_DNA"/>
</dbReference>
<proteinExistence type="predicted"/>
<protein>
    <recommendedName>
        <fullName evidence="3">DUF4160 domain-containing protein</fullName>
    </recommendedName>
</protein>
<dbReference type="OrthoDB" id="122670at2"/>
<organism evidence="1 2">
    <name type="scientific">Dyadobacter soli</name>
    <dbReference type="NCBI Taxonomy" id="659014"/>
    <lineage>
        <taxon>Bacteria</taxon>
        <taxon>Pseudomonadati</taxon>
        <taxon>Bacteroidota</taxon>
        <taxon>Cytophagia</taxon>
        <taxon>Cytophagales</taxon>
        <taxon>Spirosomataceae</taxon>
        <taxon>Dyadobacter</taxon>
    </lineage>
</organism>
<sequence length="100" mass="11911">MPRILEYFGMIFYFYSNEHLPIHIHVSYNEYESVFEIFFEDGTLKEVRLRSSGGQDPLPASQLREAKKVVEHYAQDIVNRWTDFFVLKKPVKALKITKRL</sequence>
<evidence type="ECO:0000313" key="2">
    <source>
        <dbReference type="Proteomes" id="UP000198748"/>
    </source>
</evidence>
<dbReference type="Pfam" id="PF13711">
    <property type="entry name" value="DUF4160"/>
    <property type="match status" value="1"/>
</dbReference>
<evidence type="ECO:0000313" key="1">
    <source>
        <dbReference type="EMBL" id="SDE22069.1"/>
    </source>
</evidence>
<gene>
    <name evidence="1" type="ORF">SAMN04487996_10485</name>
</gene>
<dbReference type="Proteomes" id="UP000198748">
    <property type="component" value="Unassembled WGS sequence"/>
</dbReference>